<evidence type="ECO:0000256" key="2">
    <source>
        <dbReference type="ARBA" id="ARBA00022821"/>
    </source>
</evidence>
<evidence type="ECO:0000313" key="9">
    <source>
        <dbReference type="EMBL" id="WVZ67352.1"/>
    </source>
</evidence>
<keyword evidence="5 6" id="KW-0378">Hydrolase</keyword>
<organism evidence="9 10">
    <name type="scientific">Paspalum notatum var. saurae</name>
    <dbReference type="NCBI Taxonomy" id="547442"/>
    <lineage>
        <taxon>Eukaryota</taxon>
        <taxon>Viridiplantae</taxon>
        <taxon>Streptophyta</taxon>
        <taxon>Embryophyta</taxon>
        <taxon>Tracheophyta</taxon>
        <taxon>Spermatophyta</taxon>
        <taxon>Magnoliopsida</taxon>
        <taxon>Liliopsida</taxon>
        <taxon>Poales</taxon>
        <taxon>Poaceae</taxon>
        <taxon>PACMAD clade</taxon>
        <taxon>Panicoideae</taxon>
        <taxon>Andropogonodae</taxon>
        <taxon>Paspaleae</taxon>
        <taxon>Paspalinae</taxon>
        <taxon>Paspalum</taxon>
    </lineage>
</organism>
<feature type="active site" description="Proton acceptor" evidence="5">
    <location>
        <position position="528"/>
    </location>
</feature>
<keyword evidence="10" id="KW-1185">Reference proteome</keyword>
<dbReference type="Gene3D" id="3.40.1090.10">
    <property type="entry name" value="Cytosolic phospholipase A2 catalytic domain"/>
    <property type="match status" value="1"/>
</dbReference>
<evidence type="ECO:0000259" key="8">
    <source>
        <dbReference type="PROSITE" id="PS51635"/>
    </source>
</evidence>
<reference evidence="9 10" key="1">
    <citation type="submission" date="2024-02" db="EMBL/GenBank/DDBJ databases">
        <title>High-quality chromosome-scale genome assembly of Pensacola bahiagrass (Paspalum notatum Flugge var. saurae).</title>
        <authorList>
            <person name="Vega J.M."/>
            <person name="Podio M."/>
            <person name="Orjuela J."/>
            <person name="Siena L.A."/>
            <person name="Pessino S.C."/>
            <person name="Combes M.C."/>
            <person name="Mariac C."/>
            <person name="Albertini E."/>
            <person name="Pupilli F."/>
            <person name="Ortiz J.P.A."/>
            <person name="Leblanc O."/>
        </authorList>
    </citation>
    <scope>NUCLEOTIDE SEQUENCE [LARGE SCALE GENOMIC DNA]</scope>
    <source>
        <strain evidence="9">R1</strain>
        <tissue evidence="9">Leaf</tissue>
    </source>
</reference>
<evidence type="ECO:0000256" key="1">
    <source>
        <dbReference type="ARBA" id="ARBA00010240"/>
    </source>
</evidence>
<dbReference type="InterPro" id="IPR016035">
    <property type="entry name" value="Acyl_Trfase/lysoPLipase"/>
</dbReference>
<dbReference type="GO" id="GO:0006952">
    <property type="term" value="P:defense response"/>
    <property type="evidence" value="ECO:0007669"/>
    <property type="project" value="UniProtKB-KW"/>
</dbReference>
<comment type="function">
    <text evidence="4">Possesses non-specific lipolytic acyl hydrolase (LAH) activity. Hydrolyzes phospholipids as well as galactolipids. May play a role in disease resistance.</text>
</comment>
<dbReference type="GO" id="GO:0004620">
    <property type="term" value="F:phospholipase activity"/>
    <property type="evidence" value="ECO:0007669"/>
    <property type="project" value="TreeGrafter"/>
</dbReference>
<feature type="active site" description="Nucleophile" evidence="5">
    <location>
        <position position="387"/>
    </location>
</feature>
<evidence type="ECO:0000256" key="3">
    <source>
        <dbReference type="ARBA" id="ARBA00023098"/>
    </source>
</evidence>
<feature type="domain" description="PNPLA" evidence="8">
    <location>
        <begin position="354"/>
        <end position="541"/>
    </location>
</feature>
<feature type="region of interest" description="Disordered" evidence="7">
    <location>
        <begin position="172"/>
        <end position="226"/>
    </location>
</feature>
<feature type="compositionally biased region" description="Basic and acidic residues" evidence="7">
    <location>
        <begin position="181"/>
        <end position="194"/>
    </location>
</feature>
<dbReference type="SUPFAM" id="SSF52151">
    <property type="entry name" value="FabD/lysophospholipase-like"/>
    <property type="match status" value="1"/>
</dbReference>
<accession>A0AAQ3T983</accession>
<dbReference type="AlphaFoldDB" id="A0AAQ3T983"/>
<dbReference type="InterPro" id="IPR002641">
    <property type="entry name" value="PNPLA_dom"/>
</dbReference>
<evidence type="ECO:0000256" key="4">
    <source>
        <dbReference type="ARBA" id="ARBA00025642"/>
    </source>
</evidence>
<dbReference type="PANTHER" id="PTHR32176:SF61">
    <property type="entry name" value="PATATIN"/>
    <property type="match status" value="1"/>
</dbReference>
<evidence type="ECO:0000256" key="7">
    <source>
        <dbReference type="SAM" id="MobiDB-lite"/>
    </source>
</evidence>
<dbReference type="PANTHER" id="PTHR32176">
    <property type="entry name" value="XYLOSE ISOMERASE"/>
    <property type="match status" value="1"/>
</dbReference>
<evidence type="ECO:0000256" key="5">
    <source>
        <dbReference type="PROSITE-ProRule" id="PRU01161"/>
    </source>
</evidence>
<dbReference type="EMBL" id="CP144748">
    <property type="protein sequence ID" value="WVZ67352.1"/>
    <property type="molecule type" value="Genomic_DNA"/>
</dbReference>
<feature type="short sequence motif" description="GXGXXG" evidence="5">
    <location>
        <begin position="358"/>
        <end position="363"/>
    </location>
</feature>
<dbReference type="GO" id="GO:0016042">
    <property type="term" value="P:lipid catabolic process"/>
    <property type="evidence" value="ECO:0007669"/>
    <property type="project" value="UniProtKB-UniRule"/>
</dbReference>
<dbReference type="EC" id="3.1.1.-" evidence="6"/>
<keyword evidence="5 6" id="KW-0442">Lipid degradation</keyword>
<feature type="region of interest" description="Disordered" evidence="7">
    <location>
        <begin position="321"/>
        <end position="344"/>
    </location>
</feature>
<dbReference type="PROSITE" id="PS51635">
    <property type="entry name" value="PNPLA"/>
    <property type="match status" value="1"/>
</dbReference>
<name>A0AAQ3T983_PASNO</name>
<comment type="similarity">
    <text evidence="1 6">Belongs to the patatin family.</text>
</comment>
<comment type="caution">
    <text evidence="5">Lacks conserved residue(s) required for the propagation of feature annotation.</text>
</comment>
<keyword evidence="3 5" id="KW-0443">Lipid metabolism</keyword>
<gene>
    <name evidence="9" type="ORF">U9M48_016441</name>
</gene>
<evidence type="ECO:0000313" key="10">
    <source>
        <dbReference type="Proteomes" id="UP001341281"/>
    </source>
</evidence>
<sequence>MFASAKAMAGHILLPAPKGMYSKSGACSNRSGLNSSGWSQYVGSLPIHHAFTKTSAPCGTSNPDMLQRSVHSLGISRGVGACSLKKNTHQVLVTITASGVCASLPPVPVLVDGTVDELADLAVEFPVLAEGAADGAQEPGRREHVAEARPGLDASQPLLQDLQELVPPAEPLAQDGAQHGVGDERGHPRADVHSRPGAAAPALGGDGGHQPSGLVLADGAQGPDARRAEQLHGAHLAEVAPPAAVGGEGDAQSLVRRGPHAQAHGPRREHGVVRLEHLARRVAGRDHHGRDLAQLQVHHGGVVPAREVGQGAVRQRLHDEVVEASDHRQPPWSGREPRPGALPPSSYGELVTVLSIDGGGIRGLIPAELDGANARIADYFDVIAGTSTGGLMAAMLAAPDKEKRQPLFAAEDIKHFYLDYGPKIFKRGGFLGLAGNLIGSWMGPKYDGVVLRETIRKYMDDLTLKDTLTGLVVPAYNINNRPRTVLFSSLGRNASLVDVCIATTAVPTYFPAHCLDGYCGDETLHLVDGFVSANNPTLFTILKIVRVEPEPDLLHPVVNYNNCVVISIGTGSAMQAYTAEDCAWWGVTKWLYNRGYNPLFDMLSNANAFTIHLNISFLFHLHRCEKNYLRIQPPQDIVVGKQKQMPMDDATKENMANLIDMGEKLLKEPVARVDFDKPVWTHEPVHGEPTTTNDQELTRFAKILSDERKLRLQNLKKEQGRGWSMVKIVAKFWPWPK</sequence>
<feature type="short sequence motif" description="GXSXG" evidence="5">
    <location>
        <begin position="385"/>
        <end position="389"/>
    </location>
</feature>
<dbReference type="Pfam" id="PF01734">
    <property type="entry name" value="Patatin"/>
    <property type="match status" value="1"/>
</dbReference>
<dbReference type="Proteomes" id="UP001341281">
    <property type="component" value="Chromosome 04"/>
</dbReference>
<comment type="domain">
    <text evidence="6">The nitrogen atoms of the two glycine residues in the GGXR motif define the oxyanion hole, and stabilize the oxyanion that forms during the nucleophilic attack by the catalytic serine during substrate cleavage.</text>
</comment>
<keyword evidence="2" id="KW-0611">Plant defense</keyword>
<evidence type="ECO:0000256" key="6">
    <source>
        <dbReference type="RuleBase" id="RU361262"/>
    </source>
</evidence>
<proteinExistence type="inferred from homology"/>
<comment type="function">
    <text evidence="6">Lipolytic acyl hydrolase (LAH).</text>
</comment>
<dbReference type="GO" id="GO:0047372">
    <property type="term" value="F:monoacylglycerol lipase activity"/>
    <property type="evidence" value="ECO:0007669"/>
    <property type="project" value="TreeGrafter"/>
</dbReference>
<protein>
    <recommendedName>
        <fullName evidence="6">Patatin</fullName>
        <ecNumber evidence="6">3.1.1.-</ecNumber>
    </recommendedName>
</protein>